<evidence type="ECO:0000256" key="4">
    <source>
        <dbReference type="ARBA" id="ARBA00022692"/>
    </source>
</evidence>
<feature type="domain" description="VTT" evidence="8">
    <location>
        <begin position="36"/>
        <end position="160"/>
    </location>
</feature>
<evidence type="ECO:0000256" key="7">
    <source>
        <dbReference type="RuleBase" id="RU367016"/>
    </source>
</evidence>
<reference evidence="9 10" key="1">
    <citation type="submission" date="2018-01" db="EMBL/GenBank/DDBJ databases">
        <title>Arthrobacter sp. nov., from glaciers in China.</title>
        <authorList>
            <person name="Liu Q."/>
            <person name="Xin Y.-H."/>
        </authorList>
    </citation>
    <scope>NUCLEOTIDE SEQUENCE [LARGE SCALE GENOMIC DNA]</scope>
    <source>
        <strain evidence="9 10">HLT2-12-2</strain>
    </source>
</reference>
<keyword evidence="6 7" id="KW-0472">Membrane</keyword>
<dbReference type="InterPro" id="IPR032818">
    <property type="entry name" value="DedA-like"/>
</dbReference>
<keyword evidence="3 7" id="KW-1003">Cell membrane</keyword>
<evidence type="ECO:0000256" key="1">
    <source>
        <dbReference type="ARBA" id="ARBA00004651"/>
    </source>
</evidence>
<evidence type="ECO:0000259" key="8">
    <source>
        <dbReference type="Pfam" id="PF09335"/>
    </source>
</evidence>
<dbReference type="Proteomes" id="UP000237061">
    <property type="component" value="Unassembled WGS sequence"/>
</dbReference>
<dbReference type="Pfam" id="PF09335">
    <property type="entry name" value="VTT_dom"/>
    <property type="match status" value="1"/>
</dbReference>
<feature type="transmembrane region" description="Helical" evidence="7">
    <location>
        <begin position="14"/>
        <end position="36"/>
    </location>
</feature>
<comment type="similarity">
    <text evidence="2 7">Belongs to the DedA family.</text>
</comment>
<gene>
    <name evidence="9" type="ORF">CVS27_15345</name>
</gene>
<comment type="caution">
    <text evidence="9">The sequence shown here is derived from an EMBL/GenBank/DDBJ whole genome shotgun (WGS) entry which is preliminary data.</text>
</comment>
<feature type="transmembrane region" description="Helical" evidence="7">
    <location>
        <begin position="114"/>
        <end position="133"/>
    </location>
</feature>
<comment type="subcellular location">
    <subcellularLocation>
        <location evidence="1 7">Cell membrane</location>
        <topology evidence="1 7">Multi-pass membrane protein</topology>
    </subcellularLocation>
</comment>
<dbReference type="GO" id="GO:0005886">
    <property type="term" value="C:plasma membrane"/>
    <property type="evidence" value="ECO:0007669"/>
    <property type="project" value="UniProtKB-SubCell"/>
</dbReference>
<keyword evidence="10" id="KW-1185">Reference proteome</keyword>
<dbReference type="InterPro" id="IPR032816">
    <property type="entry name" value="VTT_dom"/>
</dbReference>
<evidence type="ECO:0000256" key="3">
    <source>
        <dbReference type="ARBA" id="ARBA00022475"/>
    </source>
</evidence>
<organism evidence="9 10">
    <name type="scientific">Arthrobacter glacialis</name>
    <dbReference type="NCBI Taxonomy" id="1664"/>
    <lineage>
        <taxon>Bacteria</taxon>
        <taxon>Bacillati</taxon>
        <taxon>Actinomycetota</taxon>
        <taxon>Actinomycetes</taxon>
        <taxon>Micrococcales</taxon>
        <taxon>Micrococcaceae</taxon>
        <taxon>Arthrobacter</taxon>
    </lineage>
</organism>
<keyword evidence="5 7" id="KW-1133">Transmembrane helix</keyword>
<feature type="transmembrane region" description="Helical" evidence="7">
    <location>
        <begin position="56"/>
        <end position="75"/>
    </location>
</feature>
<proteinExistence type="inferred from homology"/>
<evidence type="ECO:0000313" key="9">
    <source>
        <dbReference type="EMBL" id="POH72497.1"/>
    </source>
</evidence>
<name>A0A2S3ZUH3_ARTGL</name>
<protein>
    <submittedName>
        <fullName evidence="9">DedA family protein</fullName>
    </submittedName>
</protein>
<evidence type="ECO:0000256" key="5">
    <source>
        <dbReference type="ARBA" id="ARBA00022989"/>
    </source>
</evidence>
<dbReference type="RefSeq" id="WP_103466720.1">
    <property type="nucleotide sequence ID" value="NZ_PPXC01000013.1"/>
</dbReference>
<dbReference type="EMBL" id="PPXC01000013">
    <property type="protein sequence ID" value="POH72497.1"/>
    <property type="molecule type" value="Genomic_DNA"/>
</dbReference>
<evidence type="ECO:0000256" key="6">
    <source>
        <dbReference type="ARBA" id="ARBA00023136"/>
    </source>
</evidence>
<keyword evidence="4 7" id="KW-0812">Transmembrane</keyword>
<feature type="transmembrane region" description="Helical" evidence="7">
    <location>
        <begin position="140"/>
        <end position="161"/>
    </location>
</feature>
<feature type="transmembrane region" description="Helical" evidence="7">
    <location>
        <begin position="173"/>
        <end position="194"/>
    </location>
</feature>
<sequence length="224" mass="24522">MNAVIGTVLQVTPVVAYLLVTLLVFAEDALFIGFILPGETAAILGGVLASQRSLNLWLITVLVVLAAIIGDTVGYEVGRRYGPRLLDLKLLRKRRQKLDDARDFLARRGGTAVFLGRFTAFFRAVMPALAGLSHMPYRRFLIFNAAGGIIWGTAAVLLGYFAGNAYLALAKSIGHTVTFSFLGIAILGLITWHIRKQRKARNEKNLRLVSNGTPGEPIRLEFKV</sequence>
<dbReference type="PANTHER" id="PTHR30353:SF15">
    <property type="entry name" value="INNER MEMBRANE PROTEIN YABI"/>
    <property type="match status" value="1"/>
</dbReference>
<accession>A0A2S3ZUH3</accession>
<evidence type="ECO:0000313" key="10">
    <source>
        <dbReference type="Proteomes" id="UP000237061"/>
    </source>
</evidence>
<evidence type="ECO:0000256" key="2">
    <source>
        <dbReference type="ARBA" id="ARBA00010792"/>
    </source>
</evidence>
<dbReference type="AlphaFoldDB" id="A0A2S3ZUH3"/>
<dbReference type="PANTHER" id="PTHR30353">
    <property type="entry name" value="INNER MEMBRANE PROTEIN DEDA-RELATED"/>
    <property type="match status" value="1"/>
</dbReference>